<dbReference type="Proteomes" id="UP001596012">
    <property type="component" value="Unassembled WGS sequence"/>
</dbReference>
<keyword evidence="5" id="KW-1185">Reference proteome</keyword>
<feature type="domain" description="DUF305" evidence="3">
    <location>
        <begin position="73"/>
        <end position="214"/>
    </location>
</feature>
<dbReference type="RefSeq" id="WP_386336516.1">
    <property type="nucleotide sequence ID" value="NZ_JBHSFG010000003.1"/>
</dbReference>
<evidence type="ECO:0000259" key="3">
    <source>
        <dbReference type="Pfam" id="PF03713"/>
    </source>
</evidence>
<dbReference type="Pfam" id="PF03713">
    <property type="entry name" value="DUF305"/>
    <property type="match status" value="1"/>
</dbReference>
<evidence type="ECO:0000313" key="4">
    <source>
        <dbReference type="EMBL" id="MFC4463342.1"/>
    </source>
</evidence>
<dbReference type="PANTHER" id="PTHR36933:SF1">
    <property type="entry name" value="SLL0788 PROTEIN"/>
    <property type="match status" value="1"/>
</dbReference>
<organism evidence="4 5">
    <name type="scientific">Streptomyces xiangluensis</name>
    <dbReference type="NCBI Taxonomy" id="2665720"/>
    <lineage>
        <taxon>Bacteria</taxon>
        <taxon>Bacillati</taxon>
        <taxon>Actinomycetota</taxon>
        <taxon>Actinomycetes</taxon>
        <taxon>Kitasatosporales</taxon>
        <taxon>Streptomycetaceae</taxon>
        <taxon>Streptomyces</taxon>
    </lineage>
</organism>
<dbReference type="InterPro" id="IPR012347">
    <property type="entry name" value="Ferritin-like"/>
</dbReference>
<comment type="caution">
    <text evidence="4">The sequence shown here is derived from an EMBL/GenBank/DDBJ whole genome shotgun (WGS) entry which is preliminary data.</text>
</comment>
<feature type="signal peptide" evidence="2">
    <location>
        <begin position="1"/>
        <end position="23"/>
    </location>
</feature>
<sequence>MLIRRTYRHVVIASVTVVTLTLAGCTGSDDEPKSASDKGPSVIAPGKPGEAAETLSAEDAEKRRPDDSPNSADFAYARMMIEHHTQALDMTELAPKRAESTQVKRLAERIAAAQGPEIETMKGWQQTHGGEKKSQEHDHEAMPGMATEAQLKKLRAAKGKAFDELFLKLMITHHDGAITMATDVLAQGNNVQIGEMADDVIAQQTTEINKMRDMP</sequence>
<evidence type="ECO:0000313" key="5">
    <source>
        <dbReference type="Proteomes" id="UP001596012"/>
    </source>
</evidence>
<feature type="region of interest" description="Disordered" evidence="1">
    <location>
        <begin position="25"/>
        <end position="71"/>
    </location>
</feature>
<feature type="chain" id="PRO_5046791860" evidence="2">
    <location>
        <begin position="24"/>
        <end position="215"/>
    </location>
</feature>
<proteinExistence type="predicted"/>
<dbReference type="PANTHER" id="PTHR36933">
    <property type="entry name" value="SLL0788 PROTEIN"/>
    <property type="match status" value="1"/>
</dbReference>
<dbReference type="EMBL" id="JBHSFG010000003">
    <property type="protein sequence ID" value="MFC4463342.1"/>
    <property type="molecule type" value="Genomic_DNA"/>
</dbReference>
<name>A0ABV8YDK4_9ACTN</name>
<dbReference type="Gene3D" id="1.20.1260.10">
    <property type="match status" value="1"/>
</dbReference>
<keyword evidence="2" id="KW-0732">Signal</keyword>
<reference evidence="5" key="1">
    <citation type="journal article" date="2019" name="Int. J. Syst. Evol. Microbiol.">
        <title>The Global Catalogue of Microorganisms (GCM) 10K type strain sequencing project: providing services to taxonomists for standard genome sequencing and annotation.</title>
        <authorList>
            <consortium name="The Broad Institute Genomics Platform"/>
            <consortium name="The Broad Institute Genome Sequencing Center for Infectious Disease"/>
            <person name="Wu L."/>
            <person name="Ma J."/>
        </authorList>
    </citation>
    <scope>NUCLEOTIDE SEQUENCE [LARGE SCALE GENOMIC DNA]</scope>
    <source>
        <strain evidence="5">DT43</strain>
    </source>
</reference>
<dbReference type="InterPro" id="IPR005183">
    <property type="entry name" value="DUF305_CopM-like"/>
</dbReference>
<dbReference type="PROSITE" id="PS51257">
    <property type="entry name" value="PROKAR_LIPOPROTEIN"/>
    <property type="match status" value="1"/>
</dbReference>
<gene>
    <name evidence="4" type="ORF">ACFPH6_01745</name>
</gene>
<protein>
    <submittedName>
        <fullName evidence="4">DUF305 domain-containing protein</fullName>
    </submittedName>
</protein>
<accession>A0ABV8YDK4</accession>
<evidence type="ECO:0000256" key="1">
    <source>
        <dbReference type="SAM" id="MobiDB-lite"/>
    </source>
</evidence>
<evidence type="ECO:0000256" key="2">
    <source>
        <dbReference type="SAM" id="SignalP"/>
    </source>
</evidence>